<dbReference type="Proteomes" id="UP000541558">
    <property type="component" value="Unassembled WGS sequence"/>
</dbReference>
<feature type="compositionally biased region" description="Low complexity" evidence="1">
    <location>
        <begin position="1"/>
        <end position="32"/>
    </location>
</feature>
<accession>A0A8H5AUL4</accession>
<keyword evidence="3" id="KW-1185">Reference proteome</keyword>
<dbReference type="EMBL" id="JAACJK010000228">
    <property type="protein sequence ID" value="KAF5311229.1"/>
    <property type="molecule type" value="Genomic_DNA"/>
</dbReference>
<name>A0A8H5AUL4_9AGAR</name>
<feature type="region of interest" description="Disordered" evidence="1">
    <location>
        <begin position="1"/>
        <end position="54"/>
    </location>
</feature>
<evidence type="ECO:0000313" key="2">
    <source>
        <dbReference type="EMBL" id="KAF5311229.1"/>
    </source>
</evidence>
<dbReference type="AlphaFoldDB" id="A0A8H5AUL4"/>
<evidence type="ECO:0000256" key="1">
    <source>
        <dbReference type="SAM" id="MobiDB-lite"/>
    </source>
</evidence>
<reference evidence="2 3" key="1">
    <citation type="journal article" date="2020" name="ISME J.">
        <title>Uncovering the hidden diversity of litter-decomposition mechanisms in mushroom-forming fungi.</title>
        <authorList>
            <person name="Floudas D."/>
            <person name="Bentzer J."/>
            <person name="Ahren D."/>
            <person name="Johansson T."/>
            <person name="Persson P."/>
            <person name="Tunlid A."/>
        </authorList>
    </citation>
    <scope>NUCLEOTIDE SEQUENCE [LARGE SCALE GENOMIC DNA]</scope>
    <source>
        <strain evidence="2 3">CBS 175.51</strain>
    </source>
</reference>
<evidence type="ECO:0000313" key="3">
    <source>
        <dbReference type="Proteomes" id="UP000541558"/>
    </source>
</evidence>
<sequence length="115" mass="12598">MTTTTGSTRSIYTISPSSLSSTTSSSAASTSLVEKRLKHRLTGPDTNDELQESTHQHRRIVHRHSGCDDGSFRRIQPFGKVAIEARNGSGEIMAKIDPCHTLTECRGTSLRGKNR</sequence>
<comment type="caution">
    <text evidence="2">The sequence shown here is derived from an EMBL/GenBank/DDBJ whole genome shotgun (WGS) entry which is preliminary data.</text>
</comment>
<organism evidence="2 3">
    <name type="scientific">Ephemerocybe angulata</name>
    <dbReference type="NCBI Taxonomy" id="980116"/>
    <lineage>
        <taxon>Eukaryota</taxon>
        <taxon>Fungi</taxon>
        <taxon>Dikarya</taxon>
        <taxon>Basidiomycota</taxon>
        <taxon>Agaricomycotina</taxon>
        <taxon>Agaricomycetes</taxon>
        <taxon>Agaricomycetidae</taxon>
        <taxon>Agaricales</taxon>
        <taxon>Agaricineae</taxon>
        <taxon>Psathyrellaceae</taxon>
        <taxon>Ephemerocybe</taxon>
    </lineage>
</organism>
<gene>
    <name evidence="2" type="ORF">D9611_012982</name>
</gene>
<protein>
    <submittedName>
        <fullName evidence="2">Uncharacterized protein</fullName>
    </submittedName>
</protein>
<proteinExistence type="predicted"/>